<feature type="domain" description="Response regulatory" evidence="3">
    <location>
        <begin position="43"/>
        <end position="155"/>
    </location>
</feature>
<reference evidence="4 5" key="1">
    <citation type="journal article" date="2024" name="FEMS Microbiol. Lett.">
        <title>Xanthomonas protegens sp. nov., a novel rice seed-associated bacterium, provides in vivo protection against X. oryzae pv. oryzae, the bacterial leaf blight pathogen.</title>
        <authorList>
            <person name="Rana R."/>
            <person name="Sharma A."/>
            <person name="Madhavan V.N."/>
            <person name="Korpole S."/>
            <person name="Sonti R.V."/>
            <person name="Patel H.K."/>
            <person name="Patil P.B."/>
        </authorList>
    </citation>
    <scope>NUCLEOTIDE SEQUENCE [LARGE SCALE GENOMIC DNA]</scope>
    <source>
        <strain evidence="4 5">PPL118</strain>
    </source>
</reference>
<organism evidence="4 5">
    <name type="scientific">Xanthomonas protegens</name>
    <dbReference type="NCBI Taxonomy" id="3380705"/>
    <lineage>
        <taxon>Bacteria</taxon>
        <taxon>Pseudomonadati</taxon>
        <taxon>Pseudomonadota</taxon>
        <taxon>Gammaproteobacteria</taxon>
        <taxon>Lysobacterales</taxon>
        <taxon>Lysobacteraceae</taxon>
        <taxon>Xanthomonas</taxon>
    </lineage>
</organism>
<dbReference type="Proteomes" id="UP001486626">
    <property type="component" value="Unassembled WGS sequence"/>
</dbReference>
<accession>A0ABU9LF71</accession>
<dbReference type="EMBL" id="JAQJCQ010000018">
    <property type="protein sequence ID" value="MEL4893283.1"/>
    <property type="molecule type" value="Genomic_DNA"/>
</dbReference>
<evidence type="ECO:0000313" key="4">
    <source>
        <dbReference type="EMBL" id="MEL4893283.1"/>
    </source>
</evidence>
<dbReference type="InterPro" id="IPR050595">
    <property type="entry name" value="Bact_response_regulator"/>
</dbReference>
<protein>
    <submittedName>
        <fullName evidence="4">Response regulator</fullName>
    </submittedName>
</protein>
<evidence type="ECO:0000256" key="2">
    <source>
        <dbReference type="PROSITE-ProRule" id="PRU00169"/>
    </source>
</evidence>
<gene>
    <name evidence="4" type="ORF">PIQ37_17810</name>
</gene>
<proteinExistence type="predicted"/>
<dbReference type="Gene3D" id="3.40.50.2300">
    <property type="match status" value="1"/>
</dbReference>
<dbReference type="Pfam" id="PF00072">
    <property type="entry name" value="Response_reg"/>
    <property type="match status" value="1"/>
</dbReference>
<dbReference type="PANTHER" id="PTHR44591:SF3">
    <property type="entry name" value="RESPONSE REGULATORY DOMAIN-CONTAINING PROTEIN"/>
    <property type="match status" value="1"/>
</dbReference>
<dbReference type="SMART" id="SM00448">
    <property type="entry name" value="REC"/>
    <property type="match status" value="1"/>
</dbReference>
<dbReference type="RefSeq" id="WP_342074477.1">
    <property type="nucleotide sequence ID" value="NZ_JAQJCQ010000018.1"/>
</dbReference>
<keyword evidence="5" id="KW-1185">Reference proteome</keyword>
<keyword evidence="1 2" id="KW-0597">Phosphoprotein</keyword>
<dbReference type="PANTHER" id="PTHR44591">
    <property type="entry name" value="STRESS RESPONSE REGULATOR PROTEIN 1"/>
    <property type="match status" value="1"/>
</dbReference>
<evidence type="ECO:0000313" key="5">
    <source>
        <dbReference type="Proteomes" id="UP001486626"/>
    </source>
</evidence>
<dbReference type="InterPro" id="IPR011006">
    <property type="entry name" value="CheY-like_superfamily"/>
</dbReference>
<sequence>MNEDENIGIARASPALHRVIVKLTWIVYKSDNGIMRVTSASTTILLVEDDQTIRELAAAMLAADGYRVLSAATAQDALDVLARHPDVALIFSDVQMPRCDGLSMVRQLRRRGVAIPALLTSGMHTPEPGMLPARTGFLPKPYRRTDLLAALDRLQTEH</sequence>
<comment type="caution">
    <text evidence="4">The sequence shown here is derived from an EMBL/GenBank/DDBJ whole genome shotgun (WGS) entry which is preliminary data.</text>
</comment>
<evidence type="ECO:0000256" key="1">
    <source>
        <dbReference type="ARBA" id="ARBA00022553"/>
    </source>
</evidence>
<dbReference type="SUPFAM" id="SSF52172">
    <property type="entry name" value="CheY-like"/>
    <property type="match status" value="1"/>
</dbReference>
<dbReference type="InterPro" id="IPR001789">
    <property type="entry name" value="Sig_transdc_resp-reg_receiver"/>
</dbReference>
<evidence type="ECO:0000259" key="3">
    <source>
        <dbReference type="PROSITE" id="PS50110"/>
    </source>
</evidence>
<dbReference type="PROSITE" id="PS50110">
    <property type="entry name" value="RESPONSE_REGULATORY"/>
    <property type="match status" value="1"/>
</dbReference>
<feature type="modified residue" description="4-aspartylphosphate" evidence="2">
    <location>
        <position position="93"/>
    </location>
</feature>
<name>A0ABU9LF71_9XANT</name>